<organism evidence="2 3">
    <name type="scientific">Chryseobacterium nematophagum</name>
    <dbReference type="NCBI Taxonomy" id="2305228"/>
    <lineage>
        <taxon>Bacteria</taxon>
        <taxon>Pseudomonadati</taxon>
        <taxon>Bacteroidota</taxon>
        <taxon>Flavobacteriia</taxon>
        <taxon>Flavobacteriales</taxon>
        <taxon>Weeksellaceae</taxon>
        <taxon>Chryseobacterium group</taxon>
        <taxon>Chryseobacterium</taxon>
    </lineage>
</organism>
<protein>
    <recommendedName>
        <fullName evidence="4">Lipoprotein</fullName>
    </recommendedName>
</protein>
<dbReference type="PROSITE" id="PS51257">
    <property type="entry name" value="PROKAR_LIPOPROTEIN"/>
    <property type="match status" value="1"/>
</dbReference>
<comment type="caution">
    <text evidence="2">The sequence shown here is derived from an EMBL/GenBank/DDBJ whole genome shotgun (WGS) entry which is preliminary data.</text>
</comment>
<gene>
    <name evidence="2" type="ORF">D1632_01040</name>
</gene>
<proteinExistence type="predicted"/>
<dbReference type="EMBL" id="QWIV01000005">
    <property type="protein sequence ID" value="RMZ60598.1"/>
    <property type="molecule type" value="Genomic_DNA"/>
</dbReference>
<sequence>MKKNFFLLIISLLILQSCSINSEIVYHKDAASTSIMNIDVKELMNQMKATTPDSLRKKDFGGMDKIPTDWKSIYELEKEEGKLKTDNPDSIRIMKKIFVKSTKEDNELTNFSIKLDHFTQDDYKAANNFNKKDKLPIDQNVFNVWDGKTLTIDTKNFNLNNITQAIKKPSNKDEDDIQGASQGMISMLLKNMQTTLKFEKKIKSISGKHDWITKVDDNTVKITYDLKSLFGENPPTLKNNDQKIIITTE</sequence>
<keyword evidence="1" id="KW-0732">Signal</keyword>
<reference evidence="2 3" key="1">
    <citation type="submission" date="2018-08" db="EMBL/GenBank/DDBJ databases">
        <title>Chryseobacterium nematophagum: a novel matrix digesting pathogen of nematodes.</title>
        <authorList>
            <person name="Page A."/>
            <person name="Roberts M."/>
            <person name="Felix M.-A."/>
            <person name="Weir W."/>
        </authorList>
    </citation>
    <scope>NUCLEOTIDE SEQUENCE [LARGE SCALE GENOMIC DNA]</scope>
    <source>
        <strain evidence="2 3">JUb275</strain>
    </source>
</reference>
<name>A0A3M7LCV5_9FLAO</name>
<dbReference type="RefSeq" id="WP_122545407.1">
    <property type="nucleotide sequence ID" value="NZ_QWIV01000005.1"/>
</dbReference>
<feature type="chain" id="PRO_5018188342" description="Lipoprotein" evidence="1">
    <location>
        <begin position="23"/>
        <end position="249"/>
    </location>
</feature>
<evidence type="ECO:0008006" key="4">
    <source>
        <dbReference type="Google" id="ProtNLM"/>
    </source>
</evidence>
<keyword evidence="3" id="KW-1185">Reference proteome</keyword>
<feature type="signal peptide" evidence="1">
    <location>
        <begin position="1"/>
        <end position="22"/>
    </location>
</feature>
<evidence type="ECO:0000313" key="3">
    <source>
        <dbReference type="Proteomes" id="UP000267524"/>
    </source>
</evidence>
<dbReference type="AlphaFoldDB" id="A0A3M7LCV5"/>
<evidence type="ECO:0000256" key="1">
    <source>
        <dbReference type="SAM" id="SignalP"/>
    </source>
</evidence>
<accession>A0A3M7LCV5</accession>
<evidence type="ECO:0000313" key="2">
    <source>
        <dbReference type="EMBL" id="RMZ60598.1"/>
    </source>
</evidence>
<dbReference type="Proteomes" id="UP000267524">
    <property type="component" value="Unassembled WGS sequence"/>
</dbReference>